<name>A0ABD1DH03_CULPP</name>
<dbReference type="Proteomes" id="UP001562425">
    <property type="component" value="Unassembled WGS sequence"/>
</dbReference>
<reference evidence="2 3" key="1">
    <citation type="submission" date="2024-05" db="EMBL/GenBank/DDBJ databases">
        <title>Culex pipiens pipiens assembly and annotation.</title>
        <authorList>
            <person name="Alout H."/>
            <person name="Durand T."/>
        </authorList>
    </citation>
    <scope>NUCLEOTIDE SEQUENCE [LARGE SCALE GENOMIC DNA]</scope>
    <source>
        <strain evidence="2">HA-2024</strain>
        <tissue evidence="2">Whole body</tissue>
    </source>
</reference>
<evidence type="ECO:0000313" key="2">
    <source>
        <dbReference type="EMBL" id="KAL1398976.1"/>
    </source>
</evidence>
<organism evidence="2 3">
    <name type="scientific">Culex pipiens pipiens</name>
    <name type="common">Northern house mosquito</name>
    <dbReference type="NCBI Taxonomy" id="38569"/>
    <lineage>
        <taxon>Eukaryota</taxon>
        <taxon>Metazoa</taxon>
        <taxon>Ecdysozoa</taxon>
        <taxon>Arthropoda</taxon>
        <taxon>Hexapoda</taxon>
        <taxon>Insecta</taxon>
        <taxon>Pterygota</taxon>
        <taxon>Neoptera</taxon>
        <taxon>Endopterygota</taxon>
        <taxon>Diptera</taxon>
        <taxon>Nematocera</taxon>
        <taxon>Culicoidea</taxon>
        <taxon>Culicidae</taxon>
        <taxon>Culicinae</taxon>
        <taxon>Culicini</taxon>
        <taxon>Culex</taxon>
        <taxon>Culex</taxon>
    </lineage>
</organism>
<accession>A0ABD1DH03</accession>
<feature type="region of interest" description="Disordered" evidence="1">
    <location>
        <begin position="76"/>
        <end position="108"/>
    </location>
</feature>
<evidence type="ECO:0000256" key="1">
    <source>
        <dbReference type="SAM" id="MobiDB-lite"/>
    </source>
</evidence>
<dbReference type="Gene3D" id="3.30.70.1040">
    <property type="entry name" value="Dystroglycan, domain 2"/>
    <property type="match status" value="1"/>
</dbReference>
<proteinExistence type="predicted"/>
<gene>
    <name evidence="2" type="ORF">pipiens_008553</name>
</gene>
<comment type="caution">
    <text evidence="2">The sequence shown here is derived from an EMBL/GenBank/DDBJ whole genome shotgun (WGS) entry which is preliminary data.</text>
</comment>
<dbReference type="EMBL" id="JBEHCU010005696">
    <property type="protein sequence ID" value="KAL1398976.1"/>
    <property type="molecule type" value="Genomic_DNA"/>
</dbReference>
<dbReference type="InterPro" id="IPR027468">
    <property type="entry name" value="Alpha-dystroglycan_domain_2"/>
</dbReference>
<evidence type="ECO:0000313" key="3">
    <source>
        <dbReference type="Proteomes" id="UP001562425"/>
    </source>
</evidence>
<sequence length="108" mass="12363">MATSAIRRGRNSLSSSSKRKLGRIGFLVGCGKTVFPSEKLIVNTIAQQMKEKALDDISGLEFGWWSVWTRHVGAAEKGKPRRVKRQNDEYEGDDDEDYDYNYDDDDER</sequence>
<keyword evidence="3" id="KW-1185">Reference proteome</keyword>
<protein>
    <submittedName>
        <fullName evidence="2">Uncharacterized protein</fullName>
    </submittedName>
</protein>
<feature type="compositionally biased region" description="Acidic residues" evidence="1">
    <location>
        <begin position="89"/>
        <end position="108"/>
    </location>
</feature>
<dbReference type="AlphaFoldDB" id="A0ABD1DH03"/>